<evidence type="ECO:0008006" key="6">
    <source>
        <dbReference type="Google" id="ProtNLM"/>
    </source>
</evidence>
<evidence type="ECO:0000259" key="3">
    <source>
        <dbReference type="Pfam" id="PF13439"/>
    </source>
</evidence>
<dbReference type="PANTHER" id="PTHR46401:SF2">
    <property type="entry name" value="GLYCOSYLTRANSFERASE WBBK-RELATED"/>
    <property type="match status" value="1"/>
</dbReference>
<dbReference type="Proteomes" id="UP000230775">
    <property type="component" value="Unassembled WGS sequence"/>
</dbReference>
<dbReference type="PANTHER" id="PTHR46401">
    <property type="entry name" value="GLYCOSYLTRANSFERASE WBBK-RELATED"/>
    <property type="match status" value="1"/>
</dbReference>
<dbReference type="Pfam" id="PF13439">
    <property type="entry name" value="Glyco_transf_4"/>
    <property type="match status" value="1"/>
</dbReference>
<reference evidence="5" key="1">
    <citation type="submission" date="2017-09" db="EMBL/GenBank/DDBJ databases">
        <title>Depth-based differentiation of microbial function through sediment-hosted aquifers and enrichment of novel symbionts in the deep terrestrial subsurface.</title>
        <authorList>
            <person name="Probst A.J."/>
            <person name="Ladd B."/>
            <person name="Jarett J.K."/>
            <person name="Geller-Mcgrath D.E."/>
            <person name="Sieber C.M.K."/>
            <person name="Emerson J.B."/>
            <person name="Anantharaman K."/>
            <person name="Thomas B.C."/>
            <person name="Malmstrom R."/>
            <person name="Stieglmeier M."/>
            <person name="Klingl A."/>
            <person name="Woyke T."/>
            <person name="Ryan C.M."/>
            <person name="Banfield J.F."/>
        </authorList>
    </citation>
    <scope>NUCLEOTIDE SEQUENCE [LARGE SCALE GENOMIC DNA]</scope>
</reference>
<feature type="domain" description="Glycosyl transferase family 1" evidence="2">
    <location>
        <begin position="159"/>
        <end position="322"/>
    </location>
</feature>
<organism evidence="4 5">
    <name type="scientific">Candidatus Shapirobacteria bacterium CG09_land_8_20_14_0_10_39_12</name>
    <dbReference type="NCBI Taxonomy" id="1974885"/>
    <lineage>
        <taxon>Bacteria</taxon>
        <taxon>Candidatus Shapironibacteriota</taxon>
    </lineage>
</organism>
<evidence type="ECO:0000313" key="5">
    <source>
        <dbReference type="Proteomes" id="UP000230775"/>
    </source>
</evidence>
<comment type="caution">
    <text evidence="4">The sequence shown here is derived from an EMBL/GenBank/DDBJ whole genome shotgun (WGS) entry which is preliminary data.</text>
</comment>
<sequence length="347" mass="38464">MQVAIDTTPLTTASKFRGVGLYTKKLLESLNSCGKVKIAAFEGKKIPSSADLIHYPYFSPFFLSLPADLKKDFVVTIHDLIPLVFPKAYPPGIKGKIKFFIQKRRIKKAKMIITDSESSKKDINKYLGVCLDKIRVVYLAAANNVSRIEDKDSLKKIAEKFNLPSQFALYVGDVNFNKNLPNLLKACLAVEIPLVIVGRQAVQKDFDITNVENSPLIELNNLIEKEGGAIKLGYVEENDLSGLYSLAAVYCQPSYYEGFGLQILEAMSCGCPVLASNVSSLPEVAGEAGLLINPRCVESIADGINKIIKNESVKNELVKRGYVQAKKFSWDKTARETIKVYEEILVK</sequence>
<name>A0A2H0WNY4_9BACT</name>
<keyword evidence="1" id="KW-0808">Transferase</keyword>
<dbReference type="Pfam" id="PF00534">
    <property type="entry name" value="Glycos_transf_1"/>
    <property type="match status" value="1"/>
</dbReference>
<dbReference type="Gene3D" id="3.40.50.2000">
    <property type="entry name" value="Glycogen Phosphorylase B"/>
    <property type="match status" value="2"/>
</dbReference>
<dbReference type="GO" id="GO:0009103">
    <property type="term" value="P:lipopolysaccharide biosynthetic process"/>
    <property type="evidence" value="ECO:0007669"/>
    <property type="project" value="TreeGrafter"/>
</dbReference>
<gene>
    <name evidence="4" type="ORF">COT64_02995</name>
</gene>
<dbReference type="InterPro" id="IPR028098">
    <property type="entry name" value="Glyco_trans_4-like_N"/>
</dbReference>
<dbReference type="AlphaFoldDB" id="A0A2H0WNY4"/>
<dbReference type="GO" id="GO:0016757">
    <property type="term" value="F:glycosyltransferase activity"/>
    <property type="evidence" value="ECO:0007669"/>
    <property type="project" value="InterPro"/>
</dbReference>
<dbReference type="InterPro" id="IPR001296">
    <property type="entry name" value="Glyco_trans_1"/>
</dbReference>
<evidence type="ECO:0000313" key="4">
    <source>
        <dbReference type="EMBL" id="PIS14370.1"/>
    </source>
</evidence>
<evidence type="ECO:0000256" key="1">
    <source>
        <dbReference type="ARBA" id="ARBA00022679"/>
    </source>
</evidence>
<dbReference type="EMBL" id="PEZI01000064">
    <property type="protein sequence ID" value="PIS14370.1"/>
    <property type="molecule type" value="Genomic_DNA"/>
</dbReference>
<protein>
    <recommendedName>
        <fullName evidence="6">Glycosyltransferase family 1 protein</fullName>
    </recommendedName>
</protein>
<feature type="domain" description="Glycosyltransferase subfamily 4-like N-terminal" evidence="3">
    <location>
        <begin position="49"/>
        <end position="138"/>
    </location>
</feature>
<proteinExistence type="predicted"/>
<evidence type="ECO:0000259" key="2">
    <source>
        <dbReference type="Pfam" id="PF00534"/>
    </source>
</evidence>
<dbReference type="SUPFAM" id="SSF53756">
    <property type="entry name" value="UDP-Glycosyltransferase/glycogen phosphorylase"/>
    <property type="match status" value="1"/>
</dbReference>
<dbReference type="CDD" id="cd03809">
    <property type="entry name" value="GT4_MtfB-like"/>
    <property type="match status" value="1"/>
</dbReference>
<accession>A0A2H0WNY4</accession>